<evidence type="ECO:0000256" key="4">
    <source>
        <dbReference type="ARBA" id="ARBA00023163"/>
    </source>
</evidence>
<dbReference type="InterPro" id="IPR036388">
    <property type="entry name" value="WH-like_DNA-bd_sf"/>
</dbReference>
<proteinExistence type="inferred from homology"/>
<sequence>MGEDEGRMGLSFHQLHIFYTVATRGSFSAAAQTLHMTQPAVTMQIQALEEYFGTKLLHRSTKKLNLSEAGQKLLPYAKRCLDLVRETEEMMSNYTLDLQGRLKLAASLTIGEYALPHLLGAFARQHPQLDIQLQIMNTSQIVAGVRSQQLHLGLVEAPVTETDIHVEAVMEDELMLITPRNHPLTNAEKVRLEDVMQYPFVLRETGSGTRIVMEEALRAYGADPAKLRVVMELGSTGAVKSAVEAGIGITMLSPAVVRHEQALGLVHVLRIESLRIKRQFYAVHAQGGLLSLPATTFMTYLRTRQEKEWLP</sequence>
<dbReference type="PANTHER" id="PTHR30126">
    <property type="entry name" value="HTH-TYPE TRANSCRIPTIONAL REGULATOR"/>
    <property type="match status" value="1"/>
</dbReference>
<comment type="similarity">
    <text evidence="1">Belongs to the LysR transcriptional regulatory family.</text>
</comment>
<dbReference type="PRINTS" id="PR00039">
    <property type="entry name" value="HTHLYSR"/>
</dbReference>
<keyword evidence="7" id="KW-1185">Reference proteome</keyword>
<dbReference type="PROSITE" id="PS50931">
    <property type="entry name" value="HTH_LYSR"/>
    <property type="match status" value="1"/>
</dbReference>
<dbReference type="Pfam" id="PF03466">
    <property type="entry name" value="LysR_substrate"/>
    <property type="match status" value="1"/>
</dbReference>
<dbReference type="InterPro" id="IPR047788">
    <property type="entry name" value="LysR-like_Sec_metab"/>
</dbReference>
<dbReference type="NCBIfam" id="NF040786">
    <property type="entry name" value="LysR_Sec_metab"/>
    <property type="match status" value="1"/>
</dbReference>
<dbReference type="EMBL" id="CALYLO010000006">
    <property type="protein sequence ID" value="CAH8247285.1"/>
    <property type="molecule type" value="Genomic_DNA"/>
</dbReference>
<evidence type="ECO:0000313" key="6">
    <source>
        <dbReference type="EMBL" id="CAH8247285.1"/>
    </source>
</evidence>
<gene>
    <name evidence="6" type="ORF">WJ0W_004519</name>
</gene>
<dbReference type="Pfam" id="PF00126">
    <property type="entry name" value="HTH_1"/>
    <property type="match status" value="1"/>
</dbReference>
<dbReference type="InterPro" id="IPR000847">
    <property type="entry name" value="LysR_HTH_N"/>
</dbReference>
<dbReference type="SUPFAM" id="SSF53850">
    <property type="entry name" value="Periplasmic binding protein-like II"/>
    <property type="match status" value="1"/>
</dbReference>
<dbReference type="Gene3D" id="1.10.10.10">
    <property type="entry name" value="Winged helix-like DNA-binding domain superfamily/Winged helix DNA-binding domain"/>
    <property type="match status" value="1"/>
</dbReference>
<keyword evidence="2" id="KW-0805">Transcription regulation</keyword>
<evidence type="ECO:0000256" key="2">
    <source>
        <dbReference type="ARBA" id="ARBA00023015"/>
    </source>
</evidence>
<dbReference type="SUPFAM" id="SSF46785">
    <property type="entry name" value="Winged helix' DNA-binding domain"/>
    <property type="match status" value="1"/>
</dbReference>
<dbReference type="InterPro" id="IPR005119">
    <property type="entry name" value="LysR_subst-bd"/>
</dbReference>
<evidence type="ECO:0000259" key="5">
    <source>
        <dbReference type="PROSITE" id="PS50931"/>
    </source>
</evidence>
<keyword evidence="4" id="KW-0804">Transcription</keyword>
<keyword evidence="3" id="KW-0238">DNA-binding</keyword>
<feature type="domain" description="HTH lysR-type" evidence="5">
    <location>
        <begin position="10"/>
        <end position="67"/>
    </location>
</feature>
<evidence type="ECO:0000256" key="3">
    <source>
        <dbReference type="ARBA" id="ARBA00023125"/>
    </source>
</evidence>
<dbReference type="InterPro" id="IPR036390">
    <property type="entry name" value="WH_DNA-bd_sf"/>
</dbReference>
<name>A0ABM9G5Y7_9BACL</name>
<evidence type="ECO:0000313" key="7">
    <source>
        <dbReference type="Proteomes" id="UP001154322"/>
    </source>
</evidence>
<dbReference type="Proteomes" id="UP001154322">
    <property type="component" value="Unassembled WGS sequence"/>
</dbReference>
<comment type="caution">
    <text evidence="6">The sequence shown here is derived from an EMBL/GenBank/DDBJ whole genome shotgun (WGS) entry which is preliminary data.</text>
</comment>
<accession>A0ABM9G5Y7</accession>
<protein>
    <submittedName>
        <fullName evidence="6">LysR family transcriptional regulator</fullName>
    </submittedName>
</protein>
<reference evidence="6" key="1">
    <citation type="submission" date="2022-06" db="EMBL/GenBank/DDBJ databases">
        <authorList>
            <person name="Dietemann V."/>
            <person name="Ory F."/>
            <person name="Dainat B."/>
            <person name="Oberhansli S."/>
        </authorList>
    </citation>
    <scope>NUCLEOTIDE SEQUENCE</scope>
    <source>
        <strain evidence="6">Ena-SAMPLE-TAB-26-04-2022-14:26:32:270-5432</strain>
    </source>
</reference>
<evidence type="ECO:0000256" key="1">
    <source>
        <dbReference type="ARBA" id="ARBA00009437"/>
    </source>
</evidence>
<dbReference type="PANTHER" id="PTHR30126:SF39">
    <property type="entry name" value="HTH-TYPE TRANSCRIPTIONAL REGULATOR CYSL"/>
    <property type="match status" value="1"/>
</dbReference>
<organism evidence="6 7">
    <name type="scientific">Paenibacillus melissococcoides</name>
    <dbReference type="NCBI Taxonomy" id="2912268"/>
    <lineage>
        <taxon>Bacteria</taxon>
        <taxon>Bacillati</taxon>
        <taxon>Bacillota</taxon>
        <taxon>Bacilli</taxon>
        <taxon>Bacillales</taxon>
        <taxon>Paenibacillaceae</taxon>
        <taxon>Paenibacillus</taxon>
    </lineage>
</organism>
<dbReference type="CDD" id="cd08420">
    <property type="entry name" value="PBP2_CysL_like"/>
    <property type="match status" value="1"/>
</dbReference>
<dbReference type="Gene3D" id="3.40.190.290">
    <property type="match status" value="1"/>
</dbReference>